<dbReference type="EnsemblPlants" id="KQK98012">
    <property type="protein sequence ID" value="KQK98012"/>
    <property type="gene ID" value="SETIT_013096mg"/>
</dbReference>
<dbReference type="Proteomes" id="UP000004995">
    <property type="component" value="Unassembled WGS sequence"/>
</dbReference>
<evidence type="ECO:0000313" key="1">
    <source>
        <dbReference type="EnsemblPlants" id="KQK98012"/>
    </source>
</evidence>
<organism evidence="1 2">
    <name type="scientific">Setaria italica</name>
    <name type="common">Foxtail millet</name>
    <name type="synonym">Panicum italicum</name>
    <dbReference type="NCBI Taxonomy" id="4555"/>
    <lineage>
        <taxon>Eukaryota</taxon>
        <taxon>Viridiplantae</taxon>
        <taxon>Streptophyta</taxon>
        <taxon>Embryophyta</taxon>
        <taxon>Tracheophyta</taxon>
        <taxon>Spermatophyta</taxon>
        <taxon>Magnoliopsida</taxon>
        <taxon>Liliopsida</taxon>
        <taxon>Poales</taxon>
        <taxon>Poaceae</taxon>
        <taxon>PACMAD clade</taxon>
        <taxon>Panicoideae</taxon>
        <taxon>Panicodae</taxon>
        <taxon>Paniceae</taxon>
        <taxon>Cenchrinae</taxon>
        <taxon>Setaria</taxon>
    </lineage>
</organism>
<dbReference type="AlphaFoldDB" id="K3YFS8"/>
<evidence type="ECO:0000313" key="2">
    <source>
        <dbReference type="Proteomes" id="UP000004995"/>
    </source>
</evidence>
<dbReference type="HOGENOM" id="CLU_3385659_0_0_1"/>
<protein>
    <submittedName>
        <fullName evidence="1">Uncharacterized protein</fullName>
    </submittedName>
</protein>
<proteinExistence type="predicted"/>
<keyword evidence="2" id="KW-1185">Reference proteome</keyword>
<sequence length="33" mass="3875">MANSIWIMESSCFSFIISNCVRRKPNNLKYSCM</sequence>
<dbReference type="Gramene" id="KQK98012">
    <property type="protein sequence ID" value="KQK98012"/>
    <property type="gene ID" value="SETIT_013096mg"/>
</dbReference>
<accession>K3YFS8</accession>
<dbReference type="EMBL" id="AGNK02004425">
    <property type="status" value="NOT_ANNOTATED_CDS"/>
    <property type="molecule type" value="Genomic_DNA"/>
</dbReference>
<dbReference type="InParanoid" id="K3YFS8"/>
<reference evidence="2" key="1">
    <citation type="journal article" date="2012" name="Nat. Biotechnol.">
        <title>Reference genome sequence of the model plant Setaria.</title>
        <authorList>
            <person name="Bennetzen J.L."/>
            <person name="Schmutz J."/>
            <person name="Wang H."/>
            <person name="Percifield R."/>
            <person name="Hawkins J."/>
            <person name="Pontaroli A.C."/>
            <person name="Estep M."/>
            <person name="Feng L."/>
            <person name="Vaughn J.N."/>
            <person name="Grimwood J."/>
            <person name="Jenkins J."/>
            <person name="Barry K."/>
            <person name="Lindquist E."/>
            <person name="Hellsten U."/>
            <person name="Deshpande S."/>
            <person name="Wang X."/>
            <person name="Wu X."/>
            <person name="Mitros T."/>
            <person name="Triplett J."/>
            <person name="Yang X."/>
            <person name="Ye C.Y."/>
            <person name="Mauro-Herrera M."/>
            <person name="Wang L."/>
            <person name="Li P."/>
            <person name="Sharma M."/>
            <person name="Sharma R."/>
            <person name="Ronald P.C."/>
            <person name="Panaud O."/>
            <person name="Kellogg E.A."/>
            <person name="Brutnell T.P."/>
            <person name="Doust A.N."/>
            <person name="Tuskan G.A."/>
            <person name="Rokhsar D."/>
            <person name="Devos K.M."/>
        </authorList>
    </citation>
    <scope>NUCLEOTIDE SEQUENCE [LARGE SCALE GENOMIC DNA]</scope>
    <source>
        <strain evidence="2">cv. Yugu1</strain>
    </source>
</reference>
<name>K3YFS8_SETIT</name>
<reference evidence="1" key="2">
    <citation type="submission" date="2018-08" db="UniProtKB">
        <authorList>
            <consortium name="EnsemblPlants"/>
        </authorList>
    </citation>
    <scope>IDENTIFICATION</scope>
    <source>
        <strain evidence="1">Yugu1</strain>
    </source>
</reference>